<dbReference type="PANTHER" id="PTHR45982">
    <property type="entry name" value="REGULATOR OF CHROMOSOME CONDENSATION"/>
    <property type="match status" value="1"/>
</dbReference>
<dbReference type="EMBL" id="WFLM01000001">
    <property type="protein sequence ID" value="KAB8040752.1"/>
    <property type="molecule type" value="Genomic_DNA"/>
</dbReference>
<dbReference type="PROSITE" id="PS51257">
    <property type="entry name" value="PROKAR_LIPOPROTEIN"/>
    <property type="match status" value="1"/>
</dbReference>
<comment type="caution">
    <text evidence="1">The sequence shown here is derived from an EMBL/GenBank/DDBJ whole genome shotgun (WGS) entry which is preliminary data.</text>
</comment>
<sequence>MNIKSILIFSNIFVVFISCNQLYDLNDPTIPLSENTFNSLDELVNYSIKIGYVPSYTTNGGEYGLISLGDTSGCVVMRNGTVKCWGYNANGQLGTGDLVNRVTPTLASALPTTTVTGGDFSVAIASEYQHSCGYFKTGFKCWGDQTNGKLGNGVTSSTNQLTPVSVTNLSGRQLKKFNAGDNHSCGLFVDDGSIKCWGDNASGQLGDGTTTVRSGGVTPVTGGTSFSFSCADFTSCSVSTANQLKCWGGILSATSPTLVSSNATFVSSGEGGHMCFITTAQNVQCFGNNSNGQLGNGSTGGSSTTPVTVSNLTGASMVIAGNNHTCAVTNNNQSAYCWGDNSTGQLGAGVSLTNYSVPQKVVGLPSGAIIVDIASGDAVSCVLLSNDDVYCWGNNSSNDFLGVAKSTANSSTAIKILNRADP</sequence>
<dbReference type="Pfam" id="PF00415">
    <property type="entry name" value="RCC1"/>
    <property type="match status" value="2"/>
</dbReference>
<evidence type="ECO:0000313" key="1">
    <source>
        <dbReference type="EMBL" id="KAB8040752.1"/>
    </source>
</evidence>
<dbReference type="Gene3D" id="2.130.10.30">
    <property type="entry name" value="Regulator of chromosome condensation 1/beta-lactamase-inhibitor protein II"/>
    <property type="match status" value="2"/>
</dbReference>
<name>A0A6N6VZP7_9BACT</name>
<dbReference type="GO" id="GO:0005085">
    <property type="term" value="F:guanyl-nucleotide exchange factor activity"/>
    <property type="evidence" value="ECO:0007669"/>
    <property type="project" value="TreeGrafter"/>
</dbReference>
<dbReference type="OrthoDB" id="5652970at2"/>
<organism evidence="1 2">
    <name type="scientific">Silvanigrella paludirubra</name>
    <dbReference type="NCBI Taxonomy" id="2499159"/>
    <lineage>
        <taxon>Bacteria</taxon>
        <taxon>Pseudomonadati</taxon>
        <taxon>Bdellovibrionota</taxon>
        <taxon>Oligoflexia</taxon>
        <taxon>Silvanigrellales</taxon>
        <taxon>Silvanigrellaceae</taxon>
        <taxon>Silvanigrella</taxon>
    </lineage>
</organism>
<dbReference type="Pfam" id="PF13540">
    <property type="entry name" value="RCC1_2"/>
    <property type="match status" value="2"/>
</dbReference>
<reference evidence="1 2" key="1">
    <citation type="submission" date="2019-10" db="EMBL/GenBank/DDBJ databases">
        <title>New species of Slilvanegrellaceae.</title>
        <authorList>
            <person name="Pitt A."/>
            <person name="Hahn M.W."/>
        </authorList>
    </citation>
    <scope>NUCLEOTIDE SEQUENCE [LARGE SCALE GENOMIC DNA]</scope>
    <source>
        <strain evidence="1 2">SP-Ram-0.45-NSY-1</strain>
    </source>
</reference>
<dbReference type="InterPro" id="IPR000408">
    <property type="entry name" value="Reg_chr_condens"/>
</dbReference>
<protein>
    <recommendedName>
        <fullName evidence="3">Chromosome condensation regulator RCC1</fullName>
    </recommendedName>
</protein>
<accession>A0A6N6VZP7</accession>
<dbReference type="SUPFAM" id="SSF50985">
    <property type="entry name" value="RCC1/BLIP-II"/>
    <property type="match status" value="2"/>
</dbReference>
<dbReference type="PANTHER" id="PTHR45982:SF1">
    <property type="entry name" value="REGULATOR OF CHROMOSOME CONDENSATION"/>
    <property type="match status" value="1"/>
</dbReference>
<dbReference type="RefSeq" id="WP_153418270.1">
    <property type="nucleotide sequence ID" value="NZ_WFLM01000001.1"/>
</dbReference>
<gene>
    <name evidence="1" type="ORF">GCL60_02155</name>
</gene>
<dbReference type="PROSITE" id="PS50012">
    <property type="entry name" value="RCC1_3"/>
    <property type="match status" value="4"/>
</dbReference>
<evidence type="ECO:0000313" key="2">
    <source>
        <dbReference type="Proteomes" id="UP000437748"/>
    </source>
</evidence>
<dbReference type="InterPro" id="IPR009091">
    <property type="entry name" value="RCC1/BLIP-II"/>
</dbReference>
<dbReference type="AlphaFoldDB" id="A0A6N6VZP7"/>
<dbReference type="GO" id="GO:0005737">
    <property type="term" value="C:cytoplasm"/>
    <property type="evidence" value="ECO:0007669"/>
    <property type="project" value="TreeGrafter"/>
</dbReference>
<proteinExistence type="predicted"/>
<evidence type="ECO:0008006" key="3">
    <source>
        <dbReference type="Google" id="ProtNLM"/>
    </source>
</evidence>
<dbReference type="InterPro" id="IPR051553">
    <property type="entry name" value="Ran_GTPase-activating"/>
</dbReference>
<keyword evidence="2" id="KW-1185">Reference proteome</keyword>
<dbReference type="Proteomes" id="UP000437748">
    <property type="component" value="Unassembled WGS sequence"/>
</dbReference>